<sequence>MLQNALLGKIITLIEESNLNVICIKTITAANGTIKRYWTEKSNETPNTGIKLIVAIMWQGESAVKKVSNLCTAFKKQYGVSESALSCSQNLEEANDEYKRCAEDKKTAIQQPIPIVIKLPTPELPNDTADEVDKPAEERADSISSVVTQCVDTVSPNDKNT</sequence>
<dbReference type="Gene3D" id="3.30.70.141">
    <property type="entry name" value="Nucleoside diphosphate kinase-like domain"/>
    <property type="match status" value="1"/>
</dbReference>
<reference evidence="2 3" key="2">
    <citation type="submission" date="2018-10" db="EMBL/GenBank/DDBJ databases">
        <authorList>
            <consortium name="Pathogen Informatics"/>
        </authorList>
    </citation>
    <scope>NUCLEOTIDE SEQUENCE [LARGE SCALE GENOMIC DNA]</scope>
</reference>
<evidence type="ECO:0000313" key="3">
    <source>
        <dbReference type="Proteomes" id="UP000274131"/>
    </source>
</evidence>
<evidence type="ECO:0000313" key="4">
    <source>
        <dbReference type="WBParaSite" id="EVEC_0001312801-mRNA-1"/>
    </source>
</evidence>
<accession>A0A0N4VQ36</accession>
<dbReference type="SUPFAM" id="SSF54919">
    <property type="entry name" value="Nucleoside diphosphate kinase, NDK"/>
    <property type="match status" value="1"/>
</dbReference>
<organism evidence="4">
    <name type="scientific">Enterobius vermicularis</name>
    <name type="common">Human pinworm</name>
    <dbReference type="NCBI Taxonomy" id="51028"/>
    <lineage>
        <taxon>Eukaryota</taxon>
        <taxon>Metazoa</taxon>
        <taxon>Ecdysozoa</taxon>
        <taxon>Nematoda</taxon>
        <taxon>Chromadorea</taxon>
        <taxon>Rhabditida</taxon>
        <taxon>Spirurina</taxon>
        <taxon>Oxyuridomorpha</taxon>
        <taxon>Oxyuroidea</taxon>
        <taxon>Oxyuridae</taxon>
        <taxon>Enterobius</taxon>
    </lineage>
</organism>
<dbReference type="AlphaFoldDB" id="A0A0N4VQ36"/>
<protein>
    <submittedName>
        <fullName evidence="4">ADF-H domain-containing protein</fullName>
    </submittedName>
</protein>
<dbReference type="InterPro" id="IPR036850">
    <property type="entry name" value="NDK-like_dom_sf"/>
</dbReference>
<evidence type="ECO:0000313" key="2">
    <source>
        <dbReference type="EMBL" id="VDD97532.1"/>
    </source>
</evidence>
<name>A0A0N4VQ36_ENTVE</name>
<keyword evidence="3" id="KW-1185">Reference proteome</keyword>
<dbReference type="WBParaSite" id="EVEC_0001312801-mRNA-1">
    <property type="protein sequence ID" value="EVEC_0001312801-mRNA-1"/>
    <property type="gene ID" value="EVEC_0001312801"/>
</dbReference>
<dbReference type="EMBL" id="UXUI01014023">
    <property type="protein sequence ID" value="VDD97532.1"/>
    <property type="molecule type" value="Genomic_DNA"/>
</dbReference>
<feature type="compositionally biased region" description="Polar residues" evidence="1">
    <location>
        <begin position="142"/>
        <end position="161"/>
    </location>
</feature>
<evidence type="ECO:0000256" key="1">
    <source>
        <dbReference type="SAM" id="MobiDB-lite"/>
    </source>
</evidence>
<reference evidence="4" key="1">
    <citation type="submission" date="2017-02" db="UniProtKB">
        <authorList>
            <consortium name="WormBaseParasite"/>
        </authorList>
    </citation>
    <scope>IDENTIFICATION</scope>
</reference>
<gene>
    <name evidence="2" type="ORF">EVEC_LOCUS12283</name>
</gene>
<dbReference type="Proteomes" id="UP000274131">
    <property type="component" value="Unassembled WGS sequence"/>
</dbReference>
<feature type="region of interest" description="Disordered" evidence="1">
    <location>
        <begin position="119"/>
        <end position="161"/>
    </location>
</feature>
<proteinExistence type="predicted"/>
<feature type="compositionally biased region" description="Basic and acidic residues" evidence="1">
    <location>
        <begin position="131"/>
        <end position="141"/>
    </location>
</feature>